<dbReference type="SUPFAM" id="SSF53756">
    <property type="entry name" value="UDP-Glycosyltransferase/glycogen phosphorylase"/>
    <property type="match status" value="1"/>
</dbReference>
<comment type="caution">
    <text evidence="2">The sequence shown here is derived from an EMBL/GenBank/DDBJ whole genome shotgun (WGS) entry which is preliminary data.</text>
</comment>
<dbReference type="EMBL" id="JALKCG010000001">
    <property type="protein sequence ID" value="MCK0207789.1"/>
    <property type="molecule type" value="Genomic_DNA"/>
</dbReference>
<protein>
    <submittedName>
        <fullName evidence="2">Glycosyltransferase</fullName>
        <ecNumber evidence="2">2.4.-.-</ecNumber>
    </submittedName>
</protein>
<dbReference type="PANTHER" id="PTHR12526">
    <property type="entry name" value="GLYCOSYLTRANSFERASE"/>
    <property type="match status" value="1"/>
</dbReference>
<reference evidence="3" key="1">
    <citation type="submission" date="2023-07" db="EMBL/GenBank/DDBJ databases">
        <title>Ancylobacter moscoviensis sp. nov., facultatively methylotrophic bacteria from activated sludge and the reclassification of Starkeya novella (Starkey 1934) Kelly et al. 2000 as Ancylobacter novellus comb. nov., Starkeya koreensis Im et al. 2006 as Ancylobacter koreensis comb.nov., Angulomicrobium tetraedrale Vasil'eva et al. 1986 as Ancylobacter tetraedralis comb. nov., Angulomicrobium amanitiforme Fritz et al. 2004 as Ancylobacter amanitiformis comb. nov. and Methylorhabdus multivorans Doronina et al. 1996 as Ancylobacter multivorans comb. nov. and emended description of the genus Ancylobacter.</title>
        <authorList>
            <person name="Doronina N."/>
            <person name="Chemodurova A."/>
            <person name="Grouzdev D."/>
            <person name="Koziaeva V."/>
            <person name="Shi W."/>
            <person name="Wu L."/>
            <person name="Kaparullina E."/>
        </authorList>
    </citation>
    <scope>NUCLEOTIDE SEQUENCE [LARGE SCALE GENOMIC DNA]</scope>
    <source>
        <strain evidence="3">Jip08</strain>
    </source>
</reference>
<dbReference type="EC" id="2.4.-.-" evidence="2"/>
<dbReference type="GO" id="GO:0016757">
    <property type="term" value="F:glycosyltransferase activity"/>
    <property type="evidence" value="ECO:0007669"/>
    <property type="project" value="UniProtKB-KW"/>
</dbReference>
<evidence type="ECO:0000313" key="3">
    <source>
        <dbReference type="Proteomes" id="UP001202867"/>
    </source>
</evidence>
<feature type="domain" description="Glycosyltransferase subfamily 4-like N-terminal" evidence="1">
    <location>
        <begin position="79"/>
        <end position="168"/>
    </location>
</feature>
<dbReference type="Proteomes" id="UP001202867">
    <property type="component" value="Unassembled WGS sequence"/>
</dbReference>
<evidence type="ECO:0000313" key="2">
    <source>
        <dbReference type="EMBL" id="MCK0207789.1"/>
    </source>
</evidence>
<dbReference type="Pfam" id="PF13692">
    <property type="entry name" value="Glyco_trans_1_4"/>
    <property type="match status" value="1"/>
</dbReference>
<gene>
    <name evidence="2" type="ORF">MWN33_07035</name>
</gene>
<dbReference type="Pfam" id="PF13477">
    <property type="entry name" value="Glyco_trans_4_2"/>
    <property type="match status" value="1"/>
</dbReference>
<sequence length="398" mass="44344">MRLLIVGMHNSPHLHRWIETIDDGRTTFLVFPVTHVLVPPPEHYRRVGLADIHKDLSAGVWVLDPLQISEGREMEAYADWDFVRCTHRTIRPEWLASPARLQSVLRQFRPDILHTLETQLAGYLCLDTLAGGGERPPWIASCWGSDLEFFRRFEPHQEVLRRFCSQIDLFLPDCARDTANARRFGYRGPSLEPMPATGGADIEQLAGMAMSPPSTRRGIIVKGYHNWAGRGLLALSALALIREHLAGVPIGVLSPSPPVESWAARMRADFALDIEALPYLATPDDAMRRMAQARIVVGVSISDGIPTTVLEAMTVGAFPIQTSSSCVNEWIVDGQTGLLVSPHDTVEIAEAIARALTDDALVDSAAERNLDTVRRRWSREINRQRAWELYRSLAPGLA</sequence>
<keyword evidence="2" id="KW-0328">Glycosyltransferase</keyword>
<proteinExistence type="predicted"/>
<name>A0ABT0DKR5_9HYPH</name>
<keyword evidence="3" id="KW-1185">Reference proteome</keyword>
<keyword evidence="2" id="KW-0808">Transferase</keyword>
<organism evidence="2 3">
    <name type="scientific">Ancylobacter koreensis</name>
    <dbReference type="NCBI Taxonomy" id="266121"/>
    <lineage>
        <taxon>Bacteria</taxon>
        <taxon>Pseudomonadati</taxon>
        <taxon>Pseudomonadota</taxon>
        <taxon>Alphaproteobacteria</taxon>
        <taxon>Hyphomicrobiales</taxon>
        <taxon>Xanthobacteraceae</taxon>
        <taxon>Ancylobacter</taxon>
    </lineage>
</organism>
<dbReference type="Gene3D" id="3.40.50.2000">
    <property type="entry name" value="Glycogen Phosphorylase B"/>
    <property type="match status" value="2"/>
</dbReference>
<accession>A0ABT0DKR5</accession>
<dbReference type="InterPro" id="IPR028098">
    <property type="entry name" value="Glyco_trans_4-like_N"/>
</dbReference>
<dbReference type="RefSeq" id="WP_247199716.1">
    <property type="nucleotide sequence ID" value="NZ_JALKCG010000001.1"/>
</dbReference>
<evidence type="ECO:0000259" key="1">
    <source>
        <dbReference type="Pfam" id="PF13477"/>
    </source>
</evidence>